<dbReference type="SMART" id="SM00470">
    <property type="entry name" value="ParB"/>
    <property type="match status" value="1"/>
</dbReference>
<dbReference type="InterPro" id="IPR036086">
    <property type="entry name" value="ParB/Sulfiredoxin_sf"/>
</dbReference>
<dbReference type="Pfam" id="PF02195">
    <property type="entry name" value="ParB_N"/>
    <property type="match status" value="1"/>
</dbReference>
<sequence length="665" mass="72839">MNAVTETVAAEPVSGVEIFVPLAKLKKSPRNARKVPHGEAAIEALAASIQHKGLIQNLVVEPETKEDGTPTGYYLVTAGEGRRLAMLLRAKRKQIKKSAPVRCWLDTANDPSEISLDENVTRTPMHPADQFERFAELSNDKGWGAQEIGARFGVSAGVVKQRLRLGAVSPKLLQVYREDGLTLDQLMAFAITEDHARQEQVFEGLHHNREPWIIRRDMTAANVPADDRRAVFIGADAYVEAGGNIIRDLFSEDRGGFFEDVGLLDMLAAEKLRDIASEVQAEGWKWAEAHIDYPHAHGMRRFYPQPIALSDEDEARLDALSAEYDTLADGYSSYDEMPEDVAAKLEAVSDEIDTISAKRSAYDANVIAHGGAFVVLHHDGSVRVERGFVRLEDEALADPQPEPEEGDATVPETGKDERPEDGDEDVQDVEEEEEPGKPISDSLTRDLSAHRTLALRVALADQPDTALIALTHTLTAQLFYSYAEAGCLEVRPTVTPLGSHADGIEDTPLAARASAQHEAWAERMPRDVADLWDFIVGLADEKRIALLAHCAARTVNALRLPWDRKPRSLQTANRLATELALDVARDWTPTVDSYLGRVTKAHIVEAVAEGVSEDGRCAGTGRKSAARRIEAVRVSIIPWFAGKPSHPFVPLGRGSAGARSEGQGR</sequence>
<evidence type="ECO:0000313" key="3">
    <source>
        <dbReference type="EMBL" id="PZO86649.1"/>
    </source>
</evidence>
<protein>
    <submittedName>
        <fullName evidence="3">Chromosome partitioning protein ParB</fullName>
    </submittedName>
</protein>
<dbReference type="GO" id="GO:0005694">
    <property type="term" value="C:chromosome"/>
    <property type="evidence" value="ECO:0007669"/>
    <property type="project" value="TreeGrafter"/>
</dbReference>
<dbReference type="SUPFAM" id="SSF109709">
    <property type="entry name" value="KorB DNA-binding domain-like"/>
    <property type="match status" value="1"/>
</dbReference>
<comment type="caution">
    <text evidence="3">The sequence shown here is derived from an EMBL/GenBank/DDBJ whole genome shotgun (WGS) entry which is preliminary data.</text>
</comment>
<proteinExistence type="predicted"/>
<dbReference type="InterPro" id="IPR003115">
    <property type="entry name" value="ParB_N"/>
</dbReference>
<evidence type="ECO:0000313" key="4">
    <source>
        <dbReference type="Proteomes" id="UP000249066"/>
    </source>
</evidence>
<dbReference type="PANTHER" id="PTHR33375:SF7">
    <property type="entry name" value="CHROMOSOME 2-PARTITIONING PROTEIN PARB-RELATED"/>
    <property type="match status" value="1"/>
</dbReference>
<dbReference type="InterPro" id="IPR050336">
    <property type="entry name" value="Chromosome_partition/occlusion"/>
</dbReference>
<evidence type="ECO:0000256" key="1">
    <source>
        <dbReference type="SAM" id="MobiDB-lite"/>
    </source>
</evidence>
<reference evidence="3 4" key="1">
    <citation type="submission" date="2017-08" db="EMBL/GenBank/DDBJ databases">
        <title>Infants hospitalized years apart are colonized by the same room-sourced microbial strains.</title>
        <authorList>
            <person name="Brooks B."/>
            <person name="Olm M.R."/>
            <person name="Firek B.A."/>
            <person name="Baker R."/>
            <person name="Thomas B.C."/>
            <person name="Morowitz M.J."/>
            <person name="Banfield J.F."/>
        </authorList>
    </citation>
    <scope>NUCLEOTIDE SEQUENCE [LARGE SCALE GENOMIC DNA]</scope>
    <source>
        <strain evidence="3">S2_018_000_R2_101</strain>
    </source>
</reference>
<gene>
    <name evidence="3" type="ORF">DI623_16110</name>
</gene>
<organism evidence="3 4">
    <name type="scientific">Sphingomonas sanxanigenens</name>
    <dbReference type="NCBI Taxonomy" id="397260"/>
    <lineage>
        <taxon>Bacteria</taxon>
        <taxon>Pseudomonadati</taxon>
        <taxon>Pseudomonadota</taxon>
        <taxon>Alphaproteobacteria</taxon>
        <taxon>Sphingomonadales</taxon>
        <taxon>Sphingomonadaceae</taxon>
        <taxon>Sphingomonas</taxon>
    </lineage>
</organism>
<dbReference type="SUPFAM" id="SSF110849">
    <property type="entry name" value="ParB/Sulfiredoxin"/>
    <property type="match status" value="1"/>
</dbReference>
<name>A0A2W5A2H5_9SPHN</name>
<dbReference type="Proteomes" id="UP000249066">
    <property type="component" value="Unassembled WGS sequence"/>
</dbReference>
<feature type="compositionally biased region" description="Acidic residues" evidence="1">
    <location>
        <begin position="419"/>
        <end position="434"/>
    </location>
</feature>
<feature type="non-terminal residue" evidence="3">
    <location>
        <position position="665"/>
    </location>
</feature>
<feature type="domain" description="ParB-like N-terminal" evidence="2">
    <location>
        <begin position="18"/>
        <end position="120"/>
    </location>
</feature>
<accession>A0A2W5A2H5</accession>
<dbReference type="Gene3D" id="3.90.1530.30">
    <property type="match status" value="1"/>
</dbReference>
<dbReference type="Gene3D" id="1.10.10.2830">
    <property type="match status" value="1"/>
</dbReference>
<evidence type="ECO:0000259" key="2">
    <source>
        <dbReference type="SMART" id="SM00470"/>
    </source>
</evidence>
<feature type="region of interest" description="Disordered" evidence="1">
    <location>
        <begin position="393"/>
        <end position="444"/>
    </location>
</feature>
<dbReference type="CDD" id="cd16406">
    <property type="entry name" value="ParB_N_like"/>
    <property type="match status" value="1"/>
</dbReference>
<dbReference type="AlphaFoldDB" id="A0A2W5A2H5"/>
<dbReference type="EMBL" id="QFNN01000184">
    <property type="protein sequence ID" value="PZO86649.1"/>
    <property type="molecule type" value="Genomic_DNA"/>
</dbReference>
<dbReference type="GO" id="GO:0007059">
    <property type="term" value="P:chromosome segregation"/>
    <property type="evidence" value="ECO:0007669"/>
    <property type="project" value="TreeGrafter"/>
</dbReference>
<dbReference type="PANTHER" id="PTHR33375">
    <property type="entry name" value="CHROMOSOME-PARTITIONING PROTEIN PARB-RELATED"/>
    <property type="match status" value="1"/>
</dbReference>